<dbReference type="AlphaFoldDB" id="A0A0F8A423"/>
<evidence type="ECO:0000313" key="3">
    <source>
        <dbReference type="Proteomes" id="UP000054481"/>
    </source>
</evidence>
<evidence type="ECO:0008006" key="4">
    <source>
        <dbReference type="Google" id="ProtNLM"/>
    </source>
</evidence>
<dbReference type="EMBL" id="KQ030541">
    <property type="protein sequence ID" value="KJZ72829.1"/>
    <property type="molecule type" value="Genomic_DNA"/>
</dbReference>
<name>A0A0F8A423_9HYPO</name>
<protein>
    <recommendedName>
        <fullName evidence="4">Eukaryotic translation initiation factor 6</fullName>
    </recommendedName>
</protein>
<reference evidence="2 3" key="1">
    <citation type="journal article" date="2014" name="Genome Biol. Evol.">
        <title>Comparative genomics and transcriptomics analyses reveal divergent lifestyle features of nematode endoparasitic fungus Hirsutella minnesotensis.</title>
        <authorList>
            <person name="Lai Y."/>
            <person name="Liu K."/>
            <person name="Zhang X."/>
            <person name="Zhang X."/>
            <person name="Li K."/>
            <person name="Wang N."/>
            <person name="Shu C."/>
            <person name="Wu Y."/>
            <person name="Wang C."/>
            <person name="Bushley K.E."/>
            <person name="Xiang M."/>
            <person name="Liu X."/>
        </authorList>
    </citation>
    <scope>NUCLEOTIDE SEQUENCE [LARGE SCALE GENOMIC DNA]</scope>
    <source>
        <strain evidence="2 3">3608</strain>
    </source>
</reference>
<organism evidence="2 3">
    <name type="scientific">Hirsutella minnesotensis 3608</name>
    <dbReference type="NCBI Taxonomy" id="1043627"/>
    <lineage>
        <taxon>Eukaryota</taxon>
        <taxon>Fungi</taxon>
        <taxon>Dikarya</taxon>
        <taxon>Ascomycota</taxon>
        <taxon>Pezizomycotina</taxon>
        <taxon>Sordariomycetes</taxon>
        <taxon>Hypocreomycetidae</taxon>
        <taxon>Hypocreales</taxon>
        <taxon>Ophiocordycipitaceae</taxon>
        <taxon>Hirsutella</taxon>
    </lineage>
</organism>
<sequence>MASRPGSSSGSNRQRSREPQGDFASLSAPRLPPLRNIHASRDRDMSPPVDITTANRRFLAANVRRERIRALDEPSLSFDDLDHSVHGAWLGMSNRNSRSHTLDHQRPNFEELDQTLDEANSQLRSLLDMTNHINLMTPLIRTTFSPTLRPHDFPDDNRRSKRRKIDADRLVPSFKGFRYGKYGQVEPGQLQMEIVSCDGGMFSNESSYAAENILKNDNSVYCTKGNRCNIVLRHQGATVFTLRELVIKAPGSMNYSHPVREGMVFVAMNQDDILSRTAQYQVQYVPTTRHRAWHGQAADRQSLERDSRHIISIRHHDDGTTSTRARRSYVLRGDDDDPDHRMPQMPQEFAHNLPDFRVTTECSDDEEDDYDLSHMYRRAPNRIGSLPFENPDSDSEDANPFGSEDFLDASLRRARMAAPHRRDRDRADLSLAEARDAHARATQEAVRAVGGELLAPHARFYIEKKKSKCTIRFDPPVSGRFILLKMWSSQHDPTSNIDIQSVMARGFAGPRYFPSVELC</sequence>
<gene>
    <name evidence="2" type="ORF">HIM_07773</name>
</gene>
<keyword evidence="3" id="KW-1185">Reference proteome</keyword>
<evidence type="ECO:0000313" key="2">
    <source>
        <dbReference type="EMBL" id="KJZ72829.1"/>
    </source>
</evidence>
<accession>A0A0F8A423</accession>
<evidence type="ECO:0000256" key="1">
    <source>
        <dbReference type="SAM" id="MobiDB-lite"/>
    </source>
</evidence>
<dbReference type="OrthoDB" id="2351940at2759"/>
<dbReference type="Proteomes" id="UP000054481">
    <property type="component" value="Unassembled WGS sequence"/>
</dbReference>
<feature type="region of interest" description="Disordered" evidence="1">
    <location>
        <begin position="1"/>
        <end position="49"/>
    </location>
</feature>
<feature type="compositionally biased region" description="Low complexity" evidence="1">
    <location>
        <begin position="1"/>
        <end position="13"/>
    </location>
</feature>
<proteinExistence type="predicted"/>